<comment type="similarity">
    <text evidence="7">Belongs to the binding-protein-dependent transport system permease family.</text>
</comment>
<feature type="domain" description="ABC transmembrane type-1" evidence="8">
    <location>
        <begin position="49"/>
        <end position="250"/>
    </location>
</feature>
<comment type="caution">
    <text evidence="9">The sequence shown here is derived from an EMBL/GenBank/DDBJ whole genome shotgun (WGS) entry which is preliminary data.</text>
</comment>
<feature type="transmembrane region" description="Helical" evidence="7">
    <location>
        <begin position="95"/>
        <end position="115"/>
    </location>
</feature>
<dbReference type="Gene3D" id="1.10.3720.10">
    <property type="entry name" value="MetI-like"/>
    <property type="match status" value="1"/>
</dbReference>
<dbReference type="CDD" id="cd06261">
    <property type="entry name" value="TM_PBP2"/>
    <property type="match status" value="1"/>
</dbReference>
<evidence type="ECO:0000256" key="6">
    <source>
        <dbReference type="ARBA" id="ARBA00023136"/>
    </source>
</evidence>
<dbReference type="GO" id="GO:0005886">
    <property type="term" value="C:plasma membrane"/>
    <property type="evidence" value="ECO:0007669"/>
    <property type="project" value="UniProtKB-SubCell"/>
</dbReference>
<evidence type="ECO:0000256" key="7">
    <source>
        <dbReference type="RuleBase" id="RU363032"/>
    </source>
</evidence>
<keyword evidence="4 7" id="KW-0812">Transmembrane</keyword>
<dbReference type="Pfam" id="PF00528">
    <property type="entry name" value="BPD_transp_1"/>
    <property type="match status" value="1"/>
</dbReference>
<evidence type="ECO:0000256" key="1">
    <source>
        <dbReference type="ARBA" id="ARBA00004651"/>
    </source>
</evidence>
<feature type="transmembrane region" description="Helical" evidence="7">
    <location>
        <begin position="127"/>
        <end position="147"/>
    </location>
</feature>
<evidence type="ECO:0000256" key="5">
    <source>
        <dbReference type="ARBA" id="ARBA00022989"/>
    </source>
</evidence>
<feature type="transmembrane region" description="Helical" evidence="7">
    <location>
        <begin position="232"/>
        <end position="253"/>
    </location>
</feature>
<dbReference type="InterPro" id="IPR000515">
    <property type="entry name" value="MetI-like"/>
</dbReference>
<dbReference type="PANTHER" id="PTHR30183">
    <property type="entry name" value="MOLYBDENUM TRANSPORT SYSTEM PERMEASE PROTEIN MODB"/>
    <property type="match status" value="1"/>
</dbReference>
<name>A0A2J6WFX9_9BACT</name>
<sequence length="258" mass="28604">MKVFFRWILAVFALISILFIIFPLLRLITYPKLTLIVSSLRDPLNLKAIFNSIFFAFISSILSVIFGIPLAYLIAKDHFGKLGSIIEAICDTPLATPHIVAGIALLLVFGKDGLIGKILYDTLNIKLMGTGFAVVIAMMYLSFPFFVDTVKEGFKNMDQSLENASRILGAGELHTFFLVNIPLIKGHIISGFLSAFARAISEFGAVIIVAYYPMTAPIRIYDAYTQYNLETSISIAATLLIISLLIFVILRIIGRRVK</sequence>
<dbReference type="PANTHER" id="PTHR30183:SF3">
    <property type="entry name" value="MOLYBDENUM TRANSPORT SYSTEM PERMEASE PROTEIN MODB"/>
    <property type="match status" value="1"/>
</dbReference>
<proteinExistence type="inferred from homology"/>
<evidence type="ECO:0000256" key="3">
    <source>
        <dbReference type="ARBA" id="ARBA00022475"/>
    </source>
</evidence>
<feature type="transmembrane region" description="Helical" evidence="7">
    <location>
        <begin position="6"/>
        <end position="28"/>
    </location>
</feature>
<dbReference type="PROSITE" id="PS50928">
    <property type="entry name" value="ABC_TM1"/>
    <property type="match status" value="1"/>
</dbReference>
<dbReference type="RefSeq" id="WP_424587149.1">
    <property type="nucleotide sequence ID" value="NZ_JBNATC010000074.1"/>
</dbReference>
<feature type="transmembrane region" description="Helical" evidence="7">
    <location>
        <begin position="191"/>
        <end position="212"/>
    </location>
</feature>
<dbReference type="InterPro" id="IPR035906">
    <property type="entry name" value="MetI-like_sf"/>
</dbReference>
<keyword evidence="6 7" id="KW-0472">Membrane</keyword>
<organism evidence="9 10">
    <name type="scientific">Caldisericum exile</name>
    <dbReference type="NCBI Taxonomy" id="693075"/>
    <lineage>
        <taxon>Bacteria</taxon>
        <taxon>Pseudomonadati</taxon>
        <taxon>Caldisericota/Cryosericota group</taxon>
        <taxon>Caldisericota</taxon>
        <taxon>Caldisericia</taxon>
        <taxon>Caldisericales</taxon>
        <taxon>Caldisericaceae</taxon>
        <taxon>Caldisericum</taxon>
    </lineage>
</organism>
<reference evidence="9 10" key="1">
    <citation type="submission" date="2018-01" db="EMBL/GenBank/DDBJ databases">
        <title>Metagenomic assembled genomes from two thermal pools in the Uzon Caldera, Kamchatka, Russia.</title>
        <authorList>
            <person name="Wilkins L."/>
            <person name="Ettinger C."/>
        </authorList>
    </citation>
    <scope>NUCLEOTIDE SEQUENCE [LARGE SCALE GENOMIC DNA]</scope>
    <source>
        <strain evidence="9">ZAV-07</strain>
    </source>
</reference>
<evidence type="ECO:0000313" key="10">
    <source>
        <dbReference type="Proteomes" id="UP000237040"/>
    </source>
</evidence>
<keyword evidence="3" id="KW-1003">Cell membrane</keyword>
<comment type="subcellular location">
    <subcellularLocation>
        <location evidence="1 7">Cell membrane</location>
        <topology evidence="1 7">Multi-pass membrane protein</topology>
    </subcellularLocation>
</comment>
<evidence type="ECO:0000256" key="4">
    <source>
        <dbReference type="ARBA" id="ARBA00022692"/>
    </source>
</evidence>
<protein>
    <submittedName>
        <fullName evidence="9">Molybdenum ABC transporter permease</fullName>
    </submittedName>
</protein>
<dbReference type="GO" id="GO:0055085">
    <property type="term" value="P:transmembrane transport"/>
    <property type="evidence" value="ECO:0007669"/>
    <property type="project" value="InterPro"/>
</dbReference>
<evidence type="ECO:0000313" key="9">
    <source>
        <dbReference type="EMBL" id="PMP68776.1"/>
    </source>
</evidence>
<dbReference type="AlphaFoldDB" id="A0A2J6WFX9"/>
<gene>
    <name evidence="9" type="ORF">C0189_00610</name>
</gene>
<keyword evidence="5 7" id="KW-1133">Transmembrane helix</keyword>
<dbReference type="Proteomes" id="UP000237040">
    <property type="component" value="Unassembled WGS sequence"/>
</dbReference>
<feature type="transmembrane region" description="Helical" evidence="7">
    <location>
        <begin position="49"/>
        <end position="75"/>
    </location>
</feature>
<dbReference type="SUPFAM" id="SSF161098">
    <property type="entry name" value="MetI-like"/>
    <property type="match status" value="1"/>
</dbReference>
<evidence type="ECO:0000256" key="2">
    <source>
        <dbReference type="ARBA" id="ARBA00022448"/>
    </source>
</evidence>
<evidence type="ECO:0000259" key="8">
    <source>
        <dbReference type="PROSITE" id="PS50928"/>
    </source>
</evidence>
<dbReference type="EMBL" id="PNIL01000007">
    <property type="protein sequence ID" value="PMP68776.1"/>
    <property type="molecule type" value="Genomic_DNA"/>
</dbReference>
<accession>A0A2J6WFX9</accession>
<keyword evidence="2 7" id="KW-0813">Transport</keyword>